<reference evidence="2 3" key="1">
    <citation type="submission" date="2020-10" db="EMBL/GenBank/DDBJ databases">
        <title>Sequencing the genomes of 1000 actinobacteria strains.</title>
        <authorList>
            <person name="Klenk H.-P."/>
        </authorList>
    </citation>
    <scope>NUCLEOTIDE SEQUENCE [LARGE SCALE GENOMIC DNA]</scope>
    <source>
        <strain evidence="2 3">DSM 45157</strain>
    </source>
</reference>
<accession>A0ABR9HG76</accession>
<organism evidence="2 3">
    <name type="scientific">Nocardiopsis terrae</name>
    <dbReference type="NCBI Taxonomy" id="372655"/>
    <lineage>
        <taxon>Bacteria</taxon>
        <taxon>Bacillati</taxon>
        <taxon>Actinomycetota</taxon>
        <taxon>Actinomycetes</taxon>
        <taxon>Streptosporangiales</taxon>
        <taxon>Nocardiopsidaceae</taxon>
        <taxon>Nocardiopsis</taxon>
    </lineage>
</organism>
<keyword evidence="1" id="KW-0472">Membrane</keyword>
<protein>
    <recommendedName>
        <fullName evidence="4">DUF58 domain-containing protein</fullName>
    </recommendedName>
</protein>
<evidence type="ECO:0000313" key="2">
    <source>
        <dbReference type="EMBL" id="MBE1458047.1"/>
    </source>
</evidence>
<keyword evidence="1" id="KW-0812">Transmembrane</keyword>
<name>A0ABR9HG76_9ACTN</name>
<evidence type="ECO:0000313" key="3">
    <source>
        <dbReference type="Proteomes" id="UP000598217"/>
    </source>
</evidence>
<dbReference type="EMBL" id="JADBDY010000001">
    <property type="protein sequence ID" value="MBE1458047.1"/>
    <property type="molecule type" value="Genomic_DNA"/>
</dbReference>
<proteinExistence type="predicted"/>
<evidence type="ECO:0000256" key="1">
    <source>
        <dbReference type="SAM" id="Phobius"/>
    </source>
</evidence>
<comment type="caution">
    <text evidence="2">The sequence shown here is derived from an EMBL/GenBank/DDBJ whole genome shotgun (WGS) entry which is preliminary data.</text>
</comment>
<dbReference type="Proteomes" id="UP000598217">
    <property type="component" value="Unassembled WGS sequence"/>
</dbReference>
<feature type="transmembrane region" description="Helical" evidence="1">
    <location>
        <begin position="12"/>
        <end position="32"/>
    </location>
</feature>
<evidence type="ECO:0008006" key="4">
    <source>
        <dbReference type="Google" id="ProtNLM"/>
    </source>
</evidence>
<keyword evidence="1" id="KW-1133">Transmembrane helix</keyword>
<sequence>MSDHRPGPVPRNGRAAGVFSLLLSAAGLMMMWTWTGGTVFAIVAGALAAAVVPLCLGSRHQAAFEVIGGPMDGARLPPDTVGRDTEVLVLPTPDGGGARYAVTGLRSLVYRGQAGTAD</sequence>
<keyword evidence="3" id="KW-1185">Reference proteome</keyword>
<feature type="transmembrane region" description="Helical" evidence="1">
    <location>
        <begin position="38"/>
        <end position="56"/>
    </location>
</feature>
<dbReference type="RefSeq" id="WP_229826167.1">
    <property type="nucleotide sequence ID" value="NZ_BMXJ01000003.1"/>
</dbReference>
<gene>
    <name evidence="2" type="ORF">H4W79_002261</name>
</gene>